<evidence type="ECO:0008006" key="3">
    <source>
        <dbReference type="Google" id="ProtNLM"/>
    </source>
</evidence>
<accession>A0A1D8D6Y3</accession>
<dbReference type="Proteomes" id="UP000095185">
    <property type="component" value="Chromosome"/>
</dbReference>
<reference evidence="1" key="1">
    <citation type="submission" date="2016-09" db="EMBL/GenBank/DDBJ databases">
        <title>Genome sequence of Chlorobaculum limnaeum.</title>
        <authorList>
            <person name="Liu Z."/>
            <person name="Tank M."/>
            <person name="Bryant D.A."/>
        </authorList>
    </citation>
    <scope>NUCLEOTIDE SEQUENCE [LARGE SCALE GENOMIC DNA]</scope>
    <source>
        <strain evidence="1">DSM 1677</strain>
    </source>
</reference>
<organism evidence="1 2">
    <name type="scientific">Chlorobaculum limnaeum</name>
    <dbReference type="NCBI Taxonomy" id="274537"/>
    <lineage>
        <taxon>Bacteria</taxon>
        <taxon>Pseudomonadati</taxon>
        <taxon>Chlorobiota</taxon>
        <taxon>Chlorobiia</taxon>
        <taxon>Chlorobiales</taxon>
        <taxon>Chlorobiaceae</taxon>
        <taxon>Chlorobaculum</taxon>
    </lineage>
</organism>
<dbReference type="SUPFAM" id="SSF50969">
    <property type="entry name" value="YVTN repeat-like/Quinoprotein amine dehydrogenase"/>
    <property type="match status" value="1"/>
</dbReference>
<proteinExistence type="predicted"/>
<dbReference type="KEGG" id="clz:BIU88_07175"/>
<protein>
    <recommendedName>
        <fullName evidence="3">Pyrrolo-quinoline quinone</fullName>
    </recommendedName>
</protein>
<evidence type="ECO:0000313" key="1">
    <source>
        <dbReference type="EMBL" id="AOS83948.1"/>
    </source>
</evidence>
<dbReference type="OrthoDB" id="5173551at2"/>
<dbReference type="AlphaFoldDB" id="A0A1D8D6Y3"/>
<dbReference type="RefSeq" id="WP_069809988.1">
    <property type="nucleotide sequence ID" value="NZ_CP017305.1"/>
</dbReference>
<sequence>MRNFILRPNAIWPLFAAVLCLLLLLPAEVPARMAERMADPVGKTDSFFSDNGVWEVAITYGNPFASWSLKKHGKEIWSDPLMTGPGGAAVSDNGELITLPLWGWRDEGGSSGIALYNGQGKALRQIVFRNDGGSESLRWVCRTAISPEGARIAIGENGRDGSWITLFDAAEGRRLWSAKAGLPEIDYLCVSVNGDYTLAATSKYGTGNMAFVLIDKQGKTIWSEKRSGNLSWEVKAYGRFLFDGSGFEIYDLKSKSFMKRRFPAPKR</sequence>
<dbReference type="STRING" id="274537.BIU88_07175"/>
<evidence type="ECO:0000313" key="2">
    <source>
        <dbReference type="Proteomes" id="UP000095185"/>
    </source>
</evidence>
<name>A0A1D8D6Y3_CHLLM</name>
<gene>
    <name evidence="1" type="ORF">BIU88_07175</name>
</gene>
<keyword evidence="2" id="KW-1185">Reference proteome</keyword>
<dbReference type="EMBL" id="CP017305">
    <property type="protein sequence ID" value="AOS83948.1"/>
    <property type="molecule type" value="Genomic_DNA"/>
</dbReference>
<dbReference type="InterPro" id="IPR011044">
    <property type="entry name" value="Quino_amine_DH_bsu"/>
</dbReference>